<sequence length="443" mass="47952">MDGASLLMGACEALMAGLLLLFATLRVVELSDLYLASSHHLLLHLLASALLMRLARPKRLLGAAVLYGVMRHAIDARPLTLPDELTLAGTNVVLAGASSGIGLALAAQLARLEATVVLGCRDVAKCERVRPQSPHVRCLSLNLSDLSAVKTFAEAVGRHIDRVDYLVLNAGFLGKHGARTAQGIELSFGVMHLSHFLLTRELWHLIQRPHPAGLPARVVSHASAAFMAGELKSLLVGDGMGDVHGEVVDGCLTWENSFRDWVVGGARSMAHLYFNTSLIAGFPTLCPIAGAYSRAKLAQVLFSQELQHRVDESALRSSGFVREVRSIALHPGTVRSAIVPLPDWLVRPTDVGAHGLMYCLLGDVPGGSYVDEMRRVHNLLNSTSGGMDVQSGRPDGYFYSLPIFMYMRVTEGVPARYRAALWDVSETLSAPYASSKRWPLTHD</sequence>
<comment type="caution">
    <text evidence="3">The sequence shown here is derived from an EMBL/GenBank/DDBJ whole genome shotgun (WGS) entry which is preliminary data.</text>
</comment>
<evidence type="ECO:0000256" key="1">
    <source>
        <dbReference type="ARBA" id="ARBA00006484"/>
    </source>
</evidence>
<accession>A0AB34JNZ4</accession>
<dbReference type="PANTHER" id="PTHR24320:SF148">
    <property type="entry name" value="NAD(P)-BINDING ROSSMANN-FOLD SUPERFAMILY PROTEIN"/>
    <property type="match status" value="1"/>
</dbReference>
<keyword evidence="4" id="KW-1185">Reference proteome</keyword>
<keyword evidence="2" id="KW-0560">Oxidoreductase</keyword>
<comment type="similarity">
    <text evidence="1">Belongs to the short-chain dehydrogenases/reductases (SDR) family.</text>
</comment>
<evidence type="ECO:0000256" key="2">
    <source>
        <dbReference type="ARBA" id="ARBA00023002"/>
    </source>
</evidence>
<dbReference type="PRINTS" id="PR00081">
    <property type="entry name" value="GDHRDH"/>
</dbReference>
<reference evidence="3 4" key="1">
    <citation type="journal article" date="2024" name="Science">
        <title>Giant polyketide synthase enzymes in the biosynthesis of giant marine polyether toxins.</title>
        <authorList>
            <person name="Fallon T.R."/>
            <person name="Shende V.V."/>
            <person name="Wierzbicki I.H."/>
            <person name="Pendleton A.L."/>
            <person name="Watervoot N.F."/>
            <person name="Auber R.P."/>
            <person name="Gonzalez D.J."/>
            <person name="Wisecaver J.H."/>
            <person name="Moore B.S."/>
        </authorList>
    </citation>
    <scope>NUCLEOTIDE SEQUENCE [LARGE SCALE GENOMIC DNA]</scope>
    <source>
        <strain evidence="3 4">12B1</strain>
    </source>
</reference>
<dbReference type="Proteomes" id="UP001515480">
    <property type="component" value="Unassembled WGS sequence"/>
</dbReference>
<dbReference type="AlphaFoldDB" id="A0AB34JNZ4"/>
<dbReference type="GO" id="GO:0016491">
    <property type="term" value="F:oxidoreductase activity"/>
    <property type="evidence" value="ECO:0007669"/>
    <property type="project" value="UniProtKB-KW"/>
</dbReference>
<dbReference type="Pfam" id="PF00106">
    <property type="entry name" value="adh_short"/>
    <property type="match status" value="1"/>
</dbReference>
<organism evidence="3 4">
    <name type="scientific">Prymnesium parvum</name>
    <name type="common">Toxic golden alga</name>
    <dbReference type="NCBI Taxonomy" id="97485"/>
    <lineage>
        <taxon>Eukaryota</taxon>
        <taxon>Haptista</taxon>
        <taxon>Haptophyta</taxon>
        <taxon>Prymnesiophyceae</taxon>
        <taxon>Prymnesiales</taxon>
        <taxon>Prymnesiaceae</taxon>
        <taxon>Prymnesium</taxon>
    </lineage>
</organism>
<evidence type="ECO:0008006" key="5">
    <source>
        <dbReference type="Google" id="ProtNLM"/>
    </source>
</evidence>
<gene>
    <name evidence="3" type="ORF">AB1Y20_017403</name>
</gene>
<dbReference type="SUPFAM" id="SSF51735">
    <property type="entry name" value="NAD(P)-binding Rossmann-fold domains"/>
    <property type="match status" value="1"/>
</dbReference>
<protein>
    <recommendedName>
        <fullName evidence="5">Protochlorophyllide reductase</fullName>
    </recommendedName>
</protein>
<dbReference type="InterPro" id="IPR002347">
    <property type="entry name" value="SDR_fam"/>
</dbReference>
<evidence type="ECO:0000313" key="4">
    <source>
        <dbReference type="Proteomes" id="UP001515480"/>
    </source>
</evidence>
<dbReference type="InterPro" id="IPR036291">
    <property type="entry name" value="NAD(P)-bd_dom_sf"/>
</dbReference>
<dbReference type="PANTHER" id="PTHR24320">
    <property type="entry name" value="RETINOL DEHYDROGENASE"/>
    <property type="match status" value="1"/>
</dbReference>
<evidence type="ECO:0000313" key="3">
    <source>
        <dbReference type="EMBL" id="KAL1522413.1"/>
    </source>
</evidence>
<proteinExistence type="inferred from homology"/>
<dbReference type="EMBL" id="JBGBPQ010000006">
    <property type="protein sequence ID" value="KAL1522413.1"/>
    <property type="molecule type" value="Genomic_DNA"/>
</dbReference>
<name>A0AB34JNZ4_PRYPA</name>
<dbReference type="Gene3D" id="3.40.50.720">
    <property type="entry name" value="NAD(P)-binding Rossmann-like Domain"/>
    <property type="match status" value="1"/>
</dbReference>